<protein>
    <submittedName>
        <fullName evidence="1">Uncharacterized protein</fullName>
    </submittedName>
</protein>
<dbReference type="EMBL" id="JACTNZ010000005">
    <property type="protein sequence ID" value="KAG5548240.1"/>
    <property type="molecule type" value="Genomic_DNA"/>
</dbReference>
<gene>
    <name evidence="1" type="ORF">RHGRI_013818</name>
</gene>
<organism evidence="1 2">
    <name type="scientific">Rhododendron griersonianum</name>
    <dbReference type="NCBI Taxonomy" id="479676"/>
    <lineage>
        <taxon>Eukaryota</taxon>
        <taxon>Viridiplantae</taxon>
        <taxon>Streptophyta</taxon>
        <taxon>Embryophyta</taxon>
        <taxon>Tracheophyta</taxon>
        <taxon>Spermatophyta</taxon>
        <taxon>Magnoliopsida</taxon>
        <taxon>eudicotyledons</taxon>
        <taxon>Gunneridae</taxon>
        <taxon>Pentapetalae</taxon>
        <taxon>asterids</taxon>
        <taxon>Ericales</taxon>
        <taxon>Ericaceae</taxon>
        <taxon>Ericoideae</taxon>
        <taxon>Rhodoreae</taxon>
        <taxon>Rhododendron</taxon>
    </lineage>
</organism>
<keyword evidence="2" id="KW-1185">Reference proteome</keyword>
<sequence length="84" mass="9525">MSVEPFNRLVKLATRGFYDDIPTKEENQPETGRSDYRWRDCCGYTRCSHQTPVGKRGRFSKGLEATLKATSPDTAILGRRKASN</sequence>
<dbReference type="AlphaFoldDB" id="A0AAV6K7A3"/>
<dbReference type="Proteomes" id="UP000823749">
    <property type="component" value="Chromosome 5"/>
</dbReference>
<proteinExistence type="predicted"/>
<evidence type="ECO:0000313" key="1">
    <source>
        <dbReference type="EMBL" id="KAG5548240.1"/>
    </source>
</evidence>
<comment type="caution">
    <text evidence="1">The sequence shown here is derived from an EMBL/GenBank/DDBJ whole genome shotgun (WGS) entry which is preliminary data.</text>
</comment>
<name>A0AAV6K7A3_9ERIC</name>
<evidence type="ECO:0000313" key="2">
    <source>
        <dbReference type="Proteomes" id="UP000823749"/>
    </source>
</evidence>
<accession>A0AAV6K7A3</accession>
<reference evidence="1" key="1">
    <citation type="submission" date="2020-08" db="EMBL/GenBank/DDBJ databases">
        <title>Plant Genome Project.</title>
        <authorList>
            <person name="Zhang R.-G."/>
        </authorList>
    </citation>
    <scope>NUCLEOTIDE SEQUENCE</scope>
    <source>
        <strain evidence="1">WSP0</strain>
        <tissue evidence="1">Leaf</tissue>
    </source>
</reference>